<dbReference type="PROSITE" id="PS50072">
    <property type="entry name" value="CSA_PPIASE_2"/>
    <property type="match status" value="1"/>
</dbReference>
<keyword evidence="3 4" id="KW-0413">Isomerase</keyword>
<comment type="catalytic activity">
    <reaction evidence="1 4">
        <text>[protein]-peptidylproline (omega=180) = [protein]-peptidylproline (omega=0)</text>
        <dbReference type="Rhea" id="RHEA:16237"/>
        <dbReference type="Rhea" id="RHEA-COMP:10747"/>
        <dbReference type="Rhea" id="RHEA-COMP:10748"/>
        <dbReference type="ChEBI" id="CHEBI:83833"/>
        <dbReference type="ChEBI" id="CHEBI:83834"/>
        <dbReference type="EC" id="5.2.1.8"/>
    </reaction>
</comment>
<dbReference type="Proteomes" id="UP001210925">
    <property type="component" value="Unassembled WGS sequence"/>
</dbReference>
<accession>A0AAD5UCK5</accession>
<evidence type="ECO:0000256" key="2">
    <source>
        <dbReference type="ARBA" id="ARBA00023110"/>
    </source>
</evidence>
<proteinExistence type="inferred from homology"/>
<evidence type="ECO:0000313" key="6">
    <source>
        <dbReference type="EMBL" id="KAJ3253751.1"/>
    </source>
</evidence>
<name>A0AAD5UCK5_9FUNG</name>
<dbReference type="PRINTS" id="PR00153">
    <property type="entry name" value="CSAPPISMRASE"/>
</dbReference>
<evidence type="ECO:0000256" key="1">
    <source>
        <dbReference type="ARBA" id="ARBA00000971"/>
    </source>
</evidence>
<keyword evidence="2 4" id="KW-0697">Rotamase</keyword>
<dbReference type="InterPro" id="IPR029000">
    <property type="entry name" value="Cyclophilin-like_dom_sf"/>
</dbReference>
<keyword evidence="7" id="KW-1185">Reference proteome</keyword>
<evidence type="ECO:0000259" key="5">
    <source>
        <dbReference type="PROSITE" id="PS50072"/>
    </source>
</evidence>
<evidence type="ECO:0000256" key="3">
    <source>
        <dbReference type="ARBA" id="ARBA00023235"/>
    </source>
</evidence>
<protein>
    <recommendedName>
        <fullName evidence="4">Peptidyl-prolyl cis-trans isomerase</fullName>
        <shortName evidence="4">PPIase</shortName>
        <ecNumber evidence="4">5.2.1.8</ecNumber>
    </recommendedName>
</protein>
<dbReference type="InterPro" id="IPR044665">
    <property type="entry name" value="E_coli_cyclophilin_A-like"/>
</dbReference>
<dbReference type="Pfam" id="PF00160">
    <property type="entry name" value="Pro_isomerase"/>
    <property type="match status" value="1"/>
</dbReference>
<gene>
    <name evidence="6" type="ORF">HK103_000343</name>
</gene>
<comment type="caution">
    <text evidence="6">The sequence shown here is derived from an EMBL/GenBank/DDBJ whole genome shotgun (WGS) entry which is preliminary data.</text>
</comment>
<organism evidence="6 7">
    <name type="scientific">Boothiomyces macroporosus</name>
    <dbReference type="NCBI Taxonomy" id="261099"/>
    <lineage>
        <taxon>Eukaryota</taxon>
        <taxon>Fungi</taxon>
        <taxon>Fungi incertae sedis</taxon>
        <taxon>Chytridiomycota</taxon>
        <taxon>Chytridiomycota incertae sedis</taxon>
        <taxon>Chytridiomycetes</taxon>
        <taxon>Rhizophydiales</taxon>
        <taxon>Terramycetaceae</taxon>
        <taxon>Boothiomyces</taxon>
    </lineage>
</organism>
<evidence type="ECO:0000313" key="7">
    <source>
        <dbReference type="Proteomes" id="UP001210925"/>
    </source>
</evidence>
<sequence>MLALLTLIQFVFTFCVDFKTQVGQITVQVNETWAPLGAQRFKTLVDQKFYEDSAFFRVVPNFVVQFGISGYPKINEIWGNNTIPDDPVLVSNLKGTVSYATAGPNTRTTELFINTVDNPRLDASGFAPFAKVVKGFEHVNQIVNPTPGNKMGIDQDKYSSFGNRWIRAHYPNVTFIQHVKYVKCP</sequence>
<comment type="function">
    <text evidence="4">PPIases accelerate the folding of proteins. It catalyzes the cis-trans isomerization of proline imidic peptide bonds in oligopeptides.</text>
</comment>
<comment type="similarity">
    <text evidence="4">Belongs to the cyclophilin-type PPIase family.</text>
</comment>
<dbReference type="EMBL" id="JADGKB010000101">
    <property type="protein sequence ID" value="KAJ3253751.1"/>
    <property type="molecule type" value="Genomic_DNA"/>
</dbReference>
<dbReference type="SUPFAM" id="SSF50891">
    <property type="entry name" value="Cyclophilin-like"/>
    <property type="match status" value="1"/>
</dbReference>
<dbReference type="Gene3D" id="2.40.100.10">
    <property type="entry name" value="Cyclophilin-like"/>
    <property type="match status" value="1"/>
</dbReference>
<reference evidence="6" key="1">
    <citation type="submission" date="2020-05" db="EMBL/GenBank/DDBJ databases">
        <title>Phylogenomic resolution of chytrid fungi.</title>
        <authorList>
            <person name="Stajich J.E."/>
            <person name="Amses K."/>
            <person name="Simmons R."/>
            <person name="Seto K."/>
            <person name="Myers J."/>
            <person name="Bonds A."/>
            <person name="Quandt C.A."/>
            <person name="Barry K."/>
            <person name="Liu P."/>
            <person name="Grigoriev I."/>
            <person name="Longcore J.E."/>
            <person name="James T.Y."/>
        </authorList>
    </citation>
    <scope>NUCLEOTIDE SEQUENCE</scope>
    <source>
        <strain evidence="6">PLAUS21</strain>
    </source>
</reference>
<dbReference type="AlphaFoldDB" id="A0AAD5UCK5"/>
<dbReference type="EC" id="5.2.1.8" evidence="4"/>
<dbReference type="PANTHER" id="PTHR43246">
    <property type="entry name" value="PEPTIDYL-PROLYL CIS-TRANS ISOMERASE CYP38, CHLOROPLASTIC"/>
    <property type="match status" value="1"/>
</dbReference>
<dbReference type="GO" id="GO:0003755">
    <property type="term" value="F:peptidyl-prolyl cis-trans isomerase activity"/>
    <property type="evidence" value="ECO:0007669"/>
    <property type="project" value="UniProtKB-UniRule"/>
</dbReference>
<feature type="domain" description="PPIase cyclophilin-type" evidence="5">
    <location>
        <begin position="12"/>
        <end position="142"/>
    </location>
</feature>
<evidence type="ECO:0000256" key="4">
    <source>
        <dbReference type="RuleBase" id="RU363019"/>
    </source>
</evidence>
<dbReference type="InterPro" id="IPR002130">
    <property type="entry name" value="Cyclophilin-type_PPIase_dom"/>
</dbReference>